<dbReference type="Pfam" id="PF13419">
    <property type="entry name" value="HAD_2"/>
    <property type="match status" value="1"/>
</dbReference>
<organism evidence="1 2">
    <name type="scientific">Agrilus planipennis</name>
    <name type="common">Emerald ash borer</name>
    <name type="synonym">Agrilus marcopoli</name>
    <dbReference type="NCBI Taxonomy" id="224129"/>
    <lineage>
        <taxon>Eukaryota</taxon>
        <taxon>Metazoa</taxon>
        <taxon>Ecdysozoa</taxon>
        <taxon>Arthropoda</taxon>
        <taxon>Hexapoda</taxon>
        <taxon>Insecta</taxon>
        <taxon>Pterygota</taxon>
        <taxon>Neoptera</taxon>
        <taxon>Endopterygota</taxon>
        <taxon>Coleoptera</taxon>
        <taxon>Polyphaga</taxon>
        <taxon>Elateriformia</taxon>
        <taxon>Buprestoidea</taxon>
        <taxon>Buprestidae</taxon>
        <taxon>Agrilinae</taxon>
        <taxon>Agrilus</taxon>
    </lineage>
</organism>
<dbReference type="InterPro" id="IPR023198">
    <property type="entry name" value="PGP-like_dom2"/>
</dbReference>
<dbReference type="InterPro" id="IPR036412">
    <property type="entry name" value="HAD-like_sf"/>
</dbReference>
<dbReference type="RefSeq" id="XP_018320550.1">
    <property type="nucleotide sequence ID" value="XM_018465048.1"/>
</dbReference>
<protein>
    <submittedName>
        <fullName evidence="2">Probable pseudouridine-5'-phosphatase isoform X3</fullName>
    </submittedName>
</protein>
<reference evidence="2" key="1">
    <citation type="submission" date="2025-08" db="UniProtKB">
        <authorList>
            <consortium name="RefSeq"/>
        </authorList>
    </citation>
    <scope>IDENTIFICATION</scope>
    <source>
        <tissue evidence="2">Entire body</tissue>
    </source>
</reference>
<dbReference type="GeneID" id="108733749"/>
<dbReference type="Proteomes" id="UP000192223">
    <property type="component" value="Unplaced"/>
</dbReference>
<dbReference type="Gene3D" id="1.10.150.240">
    <property type="entry name" value="Putative phosphatase, domain 2"/>
    <property type="match status" value="1"/>
</dbReference>
<sequence>MNRFYSNAVNGFKKVSHVIFDVDGLLIDTENLYTQAIQNILDNYGKTFTWELKVQTMGLVGKDAAKKMIDLFDLPISHEEYYKQLTEQYQIMFQNCELMPEIMENSIR</sequence>
<dbReference type="SUPFAM" id="SSF56784">
    <property type="entry name" value="HAD-like"/>
    <property type="match status" value="1"/>
</dbReference>
<dbReference type="InterPro" id="IPR041492">
    <property type="entry name" value="HAD_2"/>
</dbReference>
<dbReference type="GO" id="GO:0016791">
    <property type="term" value="F:phosphatase activity"/>
    <property type="evidence" value="ECO:0007669"/>
    <property type="project" value="TreeGrafter"/>
</dbReference>
<gene>
    <name evidence="2" type="primary">LOC108733749</name>
</gene>
<proteinExistence type="predicted"/>
<dbReference type="PANTHER" id="PTHR18901:SF38">
    <property type="entry name" value="PSEUDOURIDINE-5'-PHOSPHATASE"/>
    <property type="match status" value="1"/>
</dbReference>
<evidence type="ECO:0000313" key="1">
    <source>
        <dbReference type="Proteomes" id="UP000192223"/>
    </source>
</evidence>
<name>A0A1W4WKI8_AGRPL</name>
<accession>A0A1W4WKI8</accession>
<dbReference type="PANTHER" id="PTHR18901">
    <property type="entry name" value="2-DEOXYGLUCOSE-6-PHOSPHATE PHOSPHATASE 2"/>
    <property type="match status" value="1"/>
</dbReference>
<keyword evidence="1" id="KW-1185">Reference proteome</keyword>
<dbReference type="OrthoDB" id="40579at2759"/>
<dbReference type="FunFam" id="1.10.150.240:FF:000001">
    <property type="entry name" value="Haloacid dehalogenase-like hydrolase domain"/>
    <property type="match status" value="1"/>
</dbReference>
<dbReference type="AlphaFoldDB" id="A0A1W4WKI8"/>
<evidence type="ECO:0000313" key="2">
    <source>
        <dbReference type="RefSeq" id="XP_018320550.1"/>
    </source>
</evidence>